<name>A0A3S9Q082_9ACTO</name>
<dbReference type="KEGG" id="flh:EJ997_12185"/>
<sequence length="126" mass="14015">MALDPNLSEDELISLAKEHPEKWGEIYQHPNLTTKVSVAISQFHSQRMGSPITGERWGGDMTEEERAQAEADTIERLIAEREAARAQASEAGENPEVATSASATQPLEEASMEIGKTKPRWALWRK</sequence>
<protein>
    <submittedName>
        <fullName evidence="2">Uncharacterized protein</fullName>
    </submittedName>
</protein>
<feature type="region of interest" description="Disordered" evidence="1">
    <location>
        <begin position="82"/>
        <end position="126"/>
    </location>
</feature>
<feature type="region of interest" description="Disordered" evidence="1">
    <location>
        <begin position="47"/>
        <end position="69"/>
    </location>
</feature>
<gene>
    <name evidence="2" type="ORF">EJ997_12185</name>
</gene>
<keyword evidence="3" id="KW-1185">Reference proteome</keyword>
<evidence type="ECO:0000313" key="2">
    <source>
        <dbReference type="EMBL" id="AZQ77984.1"/>
    </source>
</evidence>
<proteinExistence type="predicted"/>
<reference evidence="2 3" key="1">
    <citation type="submission" date="2018-12" db="EMBL/GenBank/DDBJ databases">
        <title>Complete genome sequence of Flaviflexus sp. H23T48.</title>
        <authorList>
            <person name="Bae J.-W."/>
            <person name="Lee J.-Y."/>
        </authorList>
    </citation>
    <scope>NUCLEOTIDE SEQUENCE [LARGE SCALE GENOMIC DNA]</scope>
    <source>
        <strain evidence="2 3">H23T48</strain>
    </source>
</reference>
<dbReference type="AlphaFoldDB" id="A0A3S9Q082"/>
<evidence type="ECO:0000256" key="1">
    <source>
        <dbReference type="SAM" id="MobiDB-lite"/>
    </source>
</evidence>
<evidence type="ECO:0000313" key="3">
    <source>
        <dbReference type="Proteomes" id="UP000280344"/>
    </source>
</evidence>
<dbReference type="EMBL" id="CP034593">
    <property type="protein sequence ID" value="AZQ77984.1"/>
    <property type="molecule type" value="Genomic_DNA"/>
</dbReference>
<accession>A0A3S9Q082</accession>
<feature type="compositionally biased region" description="Basic residues" evidence="1">
    <location>
        <begin position="117"/>
        <end position="126"/>
    </location>
</feature>
<organism evidence="2 3">
    <name type="scientific">Flaviflexus ciconiae</name>
    <dbReference type="NCBI Taxonomy" id="2496867"/>
    <lineage>
        <taxon>Bacteria</taxon>
        <taxon>Bacillati</taxon>
        <taxon>Actinomycetota</taxon>
        <taxon>Actinomycetes</taxon>
        <taxon>Actinomycetales</taxon>
        <taxon>Actinomycetaceae</taxon>
        <taxon>Flaviflexus</taxon>
    </lineage>
</organism>
<dbReference type="RefSeq" id="WP_126704786.1">
    <property type="nucleotide sequence ID" value="NZ_CP034593.1"/>
</dbReference>
<dbReference type="Proteomes" id="UP000280344">
    <property type="component" value="Chromosome"/>
</dbReference>